<keyword evidence="2" id="KW-1185">Reference proteome</keyword>
<gene>
    <name evidence="1" type="ORF">L210DRAFT_2188867</name>
</gene>
<sequence>MNFLLVITISSCSSVWVVELETESRSCEGWFRTKSGAGFRNAGYFYAVMRDRSRGRFLPLLLPQTFGRGDRNGSHLYIYILPVNVTNKNYKESRIETYSRSTRYHRF</sequence>
<reference evidence="1" key="1">
    <citation type="submission" date="2019-10" db="EMBL/GenBank/DDBJ databases">
        <authorList>
            <consortium name="DOE Joint Genome Institute"/>
            <person name="Kuo A."/>
            <person name="Miyauchi S."/>
            <person name="Kiss E."/>
            <person name="Drula E."/>
            <person name="Kohler A."/>
            <person name="Sanchez-Garcia M."/>
            <person name="Andreopoulos B."/>
            <person name="Barry K.W."/>
            <person name="Bonito G."/>
            <person name="Buee M."/>
            <person name="Carver A."/>
            <person name="Chen C."/>
            <person name="Cichocki N."/>
            <person name="Clum A."/>
            <person name="Culley D."/>
            <person name="Crous P.W."/>
            <person name="Fauchery L."/>
            <person name="Girlanda M."/>
            <person name="Hayes R."/>
            <person name="Keri Z."/>
            <person name="LaButti K."/>
            <person name="Lipzen A."/>
            <person name="Lombard V."/>
            <person name="Magnuson J."/>
            <person name="Maillard F."/>
            <person name="Morin E."/>
            <person name="Murat C."/>
            <person name="Nolan M."/>
            <person name="Ohm R."/>
            <person name="Pangilinan J."/>
            <person name="Pereira M."/>
            <person name="Perotto S."/>
            <person name="Peter M."/>
            <person name="Riley R."/>
            <person name="Sitrit Y."/>
            <person name="Stielow B."/>
            <person name="Szollosi G."/>
            <person name="Zifcakova L."/>
            <person name="Stursova M."/>
            <person name="Spatafora J.W."/>
            <person name="Tedersoo L."/>
            <person name="Vaario L.-M."/>
            <person name="Yamada A."/>
            <person name="Yan M."/>
            <person name="Wang P."/>
            <person name="Xu J."/>
            <person name="Bruns T."/>
            <person name="Baldrian P."/>
            <person name="Vilgalys R."/>
            <person name="Henrissat B."/>
            <person name="Grigoriev I.V."/>
            <person name="Hibbett D."/>
            <person name="Nagy L.G."/>
            <person name="Martin F.M."/>
        </authorList>
    </citation>
    <scope>NUCLEOTIDE SEQUENCE</scope>
    <source>
        <strain evidence="1">BED1</strain>
    </source>
</reference>
<reference evidence="1" key="2">
    <citation type="journal article" date="2020" name="Nat. Commun.">
        <title>Large-scale genome sequencing of mycorrhizal fungi provides insights into the early evolution of symbiotic traits.</title>
        <authorList>
            <person name="Miyauchi S."/>
            <person name="Kiss E."/>
            <person name="Kuo A."/>
            <person name="Drula E."/>
            <person name="Kohler A."/>
            <person name="Sanchez-Garcia M."/>
            <person name="Morin E."/>
            <person name="Andreopoulos B."/>
            <person name="Barry K.W."/>
            <person name="Bonito G."/>
            <person name="Buee M."/>
            <person name="Carver A."/>
            <person name="Chen C."/>
            <person name="Cichocki N."/>
            <person name="Clum A."/>
            <person name="Culley D."/>
            <person name="Crous P.W."/>
            <person name="Fauchery L."/>
            <person name="Girlanda M."/>
            <person name="Hayes R.D."/>
            <person name="Keri Z."/>
            <person name="LaButti K."/>
            <person name="Lipzen A."/>
            <person name="Lombard V."/>
            <person name="Magnuson J."/>
            <person name="Maillard F."/>
            <person name="Murat C."/>
            <person name="Nolan M."/>
            <person name="Ohm R.A."/>
            <person name="Pangilinan J."/>
            <person name="Pereira M.F."/>
            <person name="Perotto S."/>
            <person name="Peter M."/>
            <person name="Pfister S."/>
            <person name="Riley R."/>
            <person name="Sitrit Y."/>
            <person name="Stielow J.B."/>
            <person name="Szollosi G."/>
            <person name="Zifcakova L."/>
            <person name="Stursova M."/>
            <person name="Spatafora J.W."/>
            <person name="Tedersoo L."/>
            <person name="Vaario L.M."/>
            <person name="Yamada A."/>
            <person name="Yan M."/>
            <person name="Wang P."/>
            <person name="Xu J."/>
            <person name="Bruns T."/>
            <person name="Baldrian P."/>
            <person name="Vilgalys R."/>
            <person name="Dunand C."/>
            <person name="Henrissat B."/>
            <person name="Grigoriev I.V."/>
            <person name="Hibbett D."/>
            <person name="Nagy L.G."/>
            <person name="Martin F.M."/>
        </authorList>
    </citation>
    <scope>NUCLEOTIDE SEQUENCE</scope>
    <source>
        <strain evidence="1">BED1</strain>
    </source>
</reference>
<evidence type="ECO:0000313" key="1">
    <source>
        <dbReference type="EMBL" id="KAF8439912.1"/>
    </source>
</evidence>
<dbReference type="EMBL" id="WHUW01000013">
    <property type="protein sequence ID" value="KAF8439912.1"/>
    <property type="molecule type" value="Genomic_DNA"/>
</dbReference>
<proteinExistence type="predicted"/>
<accession>A0AAD4GEH2</accession>
<dbReference type="AlphaFoldDB" id="A0AAD4GEH2"/>
<protein>
    <submittedName>
        <fullName evidence="1">Uncharacterized protein</fullName>
    </submittedName>
</protein>
<organism evidence="1 2">
    <name type="scientific">Boletus edulis BED1</name>
    <dbReference type="NCBI Taxonomy" id="1328754"/>
    <lineage>
        <taxon>Eukaryota</taxon>
        <taxon>Fungi</taxon>
        <taxon>Dikarya</taxon>
        <taxon>Basidiomycota</taxon>
        <taxon>Agaricomycotina</taxon>
        <taxon>Agaricomycetes</taxon>
        <taxon>Agaricomycetidae</taxon>
        <taxon>Boletales</taxon>
        <taxon>Boletineae</taxon>
        <taxon>Boletaceae</taxon>
        <taxon>Boletoideae</taxon>
        <taxon>Boletus</taxon>
    </lineage>
</organism>
<evidence type="ECO:0000313" key="2">
    <source>
        <dbReference type="Proteomes" id="UP001194468"/>
    </source>
</evidence>
<dbReference type="Proteomes" id="UP001194468">
    <property type="component" value="Unassembled WGS sequence"/>
</dbReference>
<name>A0AAD4GEH2_BOLED</name>
<comment type="caution">
    <text evidence="1">The sequence shown here is derived from an EMBL/GenBank/DDBJ whole genome shotgun (WGS) entry which is preliminary data.</text>
</comment>